<dbReference type="InterPro" id="IPR007060">
    <property type="entry name" value="FtsL/DivIC"/>
</dbReference>
<organism evidence="8 9">
    <name type="scientific">Candidatus Thiopontia autotrophica</name>
    <dbReference type="NCBI Taxonomy" id="2841688"/>
    <lineage>
        <taxon>Bacteria</taxon>
        <taxon>Pseudomonadati</taxon>
        <taxon>Pseudomonadota</taxon>
        <taxon>Gammaproteobacteria</taxon>
        <taxon>Candidatus Thiopontia</taxon>
    </lineage>
</organism>
<dbReference type="GO" id="GO:0032153">
    <property type="term" value="C:cell division site"/>
    <property type="evidence" value="ECO:0007669"/>
    <property type="project" value="UniProtKB-UniRule"/>
</dbReference>
<dbReference type="GO" id="GO:0030428">
    <property type="term" value="C:cell septum"/>
    <property type="evidence" value="ECO:0007669"/>
    <property type="project" value="TreeGrafter"/>
</dbReference>
<evidence type="ECO:0000256" key="4">
    <source>
        <dbReference type="ARBA" id="ARBA00022989"/>
    </source>
</evidence>
<dbReference type="Pfam" id="PF04977">
    <property type="entry name" value="DivIC"/>
    <property type="match status" value="1"/>
</dbReference>
<comment type="subunit">
    <text evidence="7">Part of a complex composed of FtsB, FtsL and FtsQ.</text>
</comment>
<accession>A0A8J6P910</accession>
<feature type="coiled-coil region" evidence="7">
    <location>
        <begin position="32"/>
        <end position="70"/>
    </location>
</feature>
<evidence type="ECO:0000256" key="7">
    <source>
        <dbReference type="HAMAP-Rule" id="MF_00599"/>
    </source>
</evidence>
<proteinExistence type="inferred from homology"/>
<feature type="topological domain" description="Periplasmic" evidence="7">
    <location>
        <begin position="22"/>
        <end position="109"/>
    </location>
</feature>
<name>A0A8J6P910_9GAMM</name>
<evidence type="ECO:0000256" key="6">
    <source>
        <dbReference type="ARBA" id="ARBA00023306"/>
    </source>
</evidence>
<feature type="topological domain" description="Cytoplasmic" evidence="7">
    <location>
        <begin position="1"/>
        <end position="3"/>
    </location>
</feature>
<dbReference type="Proteomes" id="UP000654401">
    <property type="component" value="Unassembled WGS sequence"/>
</dbReference>
<evidence type="ECO:0000256" key="2">
    <source>
        <dbReference type="ARBA" id="ARBA00022618"/>
    </source>
</evidence>
<dbReference type="NCBIfam" id="NF002058">
    <property type="entry name" value="PRK00888.1"/>
    <property type="match status" value="1"/>
</dbReference>
<evidence type="ECO:0000256" key="1">
    <source>
        <dbReference type="ARBA" id="ARBA00022475"/>
    </source>
</evidence>
<comment type="function">
    <text evidence="7">Essential cell division protein. May link together the upstream cell division proteins, which are predominantly cytoplasmic, with the downstream cell division proteins, which are predominantly periplasmic.</text>
</comment>
<dbReference type="GO" id="GO:0043093">
    <property type="term" value="P:FtsZ-dependent cytokinesis"/>
    <property type="evidence" value="ECO:0007669"/>
    <property type="project" value="UniProtKB-UniRule"/>
</dbReference>
<reference evidence="8 9" key="1">
    <citation type="submission" date="2020-08" db="EMBL/GenBank/DDBJ databases">
        <title>Bridging the membrane lipid divide: bacteria of the FCB group superphylum have the potential to synthesize archaeal ether lipids.</title>
        <authorList>
            <person name="Villanueva L."/>
            <person name="Von Meijenfeldt F.A.B."/>
            <person name="Westbye A.B."/>
            <person name="Yadav S."/>
            <person name="Hopmans E.C."/>
            <person name="Dutilh B.E."/>
            <person name="Sinninghe Damste J.S."/>
        </authorList>
    </citation>
    <scope>NUCLEOTIDE SEQUENCE [LARGE SCALE GENOMIC DNA]</scope>
    <source>
        <strain evidence="8">NIOZ-UU100</strain>
    </source>
</reference>
<dbReference type="InterPro" id="IPR023081">
    <property type="entry name" value="Cell_div_FtsB"/>
</dbReference>
<dbReference type="PANTHER" id="PTHR37485:SF1">
    <property type="entry name" value="CELL DIVISION PROTEIN FTSB"/>
    <property type="match status" value="1"/>
</dbReference>
<comment type="caution">
    <text evidence="8">The sequence shown here is derived from an EMBL/GenBank/DDBJ whole genome shotgun (WGS) entry which is preliminary data.</text>
</comment>
<keyword evidence="4 7" id="KW-1133">Transmembrane helix</keyword>
<keyword evidence="2 7" id="KW-0132">Cell division</keyword>
<keyword evidence="5 7" id="KW-0472">Membrane</keyword>
<evidence type="ECO:0000313" key="8">
    <source>
        <dbReference type="EMBL" id="MBC8520077.1"/>
    </source>
</evidence>
<dbReference type="AlphaFoldDB" id="A0A8J6P910"/>
<dbReference type="EMBL" id="JACNFK010000034">
    <property type="protein sequence ID" value="MBC8520077.1"/>
    <property type="molecule type" value="Genomic_DNA"/>
</dbReference>
<dbReference type="HAMAP" id="MF_00599">
    <property type="entry name" value="FtsB"/>
    <property type="match status" value="1"/>
</dbReference>
<keyword evidence="3 7" id="KW-0812">Transmembrane</keyword>
<evidence type="ECO:0000313" key="9">
    <source>
        <dbReference type="Proteomes" id="UP000654401"/>
    </source>
</evidence>
<gene>
    <name evidence="7 8" type="primary">ftsB</name>
    <name evidence="8" type="ORF">H8D24_06705</name>
</gene>
<evidence type="ECO:0000256" key="5">
    <source>
        <dbReference type="ARBA" id="ARBA00023136"/>
    </source>
</evidence>
<keyword evidence="6 7" id="KW-0131">Cell cycle</keyword>
<keyword evidence="1 7" id="KW-1003">Cell membrane</keyword>
<evidence type="ECO:0000256" key="3">
    <source>
        <dbReference type="ARBA" id="ARBA00022692"/>
    </source>
</evidence>
<protein>
    <recommendedName>
        <fullName evidence="7">Cell division protein FtsB</fullName>
    </recommendedName>
</protein>
<keyword evidence="7" id="KW-0175">Coiled coil</keyword>
<keyword evidence="7" id="KW-0997">Cell inner membrane</keyword>
<comment type="similarity">
    <text evidence="7">Belongs to the FtsB family.</text>
</comment>
<dbReference type="GO" id="GO:0005886">
    <property type="term" value="C:plasma membrane"/>
    <property type="evidence" value="ECO:0007669"/>
    <property type="project" value="UniProtKB-SubCell"/>
</dbReference>
<sequence length="109" mass="12506">MRLLIIVLIFFLGSLQYKLWVSEKGIPRLWDMEQLIARQHEMNVRLEQCNQELRAEVVDLKTGREALEEHARSDLGMVKPGELFVSVVNSTEVSGHNISENDPCIQTSQ</sequence>
<dbReference type="PANTHER" id="PTHR37485">
    <property type="entry name" value="CELL DIVISION PROTEIN FTSB"/>
    <property type="match status" value="1"/>
</dbReference>
<comment type="subcellular location">
    <subcellularLocation>
        <location evidence="7">Cell inner membrane</location>
        <topology evidence="7">Single-pass type II membrane protein</topology>
    </subcellularLocation>
    <text evidence="7">Localizes to the division septum.</text>
</comment>